<proteinExistence type="predicted"/>
<accession>A0A0F9JNM5</accession>
<gene>
    <name evidence="1" type="ORF">LCGC14_1735830</name>
</gene>
<dbReference type="AlphaFoldDB" id="A0A0F9JNM5"/>
<reference evidence="1" key="1">
    <citation type="journal article" date="2015" name="Nature">
        <title>Complex archaea that bridge the gap between prokaryotes and eukaryotes.</title>
        <authorList>
            <person name="Spang A."/>
            <person name="Saw J.H."/>
            <person name="Jorgensen S.L."/>
            <person name="Zaremba-Niedzwiedzka K."/>
            <person name="Martijn J."/>
            <person name="Lind A.E."/>
            <person name="van Eijk R."/>
            <person name="Schleper C."/>
            <person name="Guy L."/>
            <person name="Ettema T.J."/>
        </authorList>
    </citation>
    <scope>NUCLEOTIDE SEQUENCE</scope>
</reference>
<organism evidence="1">
    <name type="scientific">marine sediment metagenome</name>
    <dbReference type="NCBI Taxonomy" id="412755"/>
    <lineage>
        <taxon>unclassified sequences</taxon>
        <taxon>metagenomes</taxon>
        <taxon>ecological metagenomes</taxon>
    </lineage>
</organism>
<protein>
    <submittedName>
        <fullName evidence="1">Uncharacterized protein</fullName>
    </submittedName>
</protein>
<name>A0A0F9JNM5_9ZZZZ</name>
<sequence>MKKRGRTKGSKNKYSQGVSCSYLIDIVLKCCKCKRVFNIVTNKKNVDEVYTKETKKKWLCRLC</sequence>
<evidence type="ECO:0000313" key="1">
    <source>
        <dbReference type="EMBL" id="KKM07251.1"/>
    </source>
</evidence>
<comment type="caution">
    <text evidence="1">The sequence shown here is derived from an EMBL/GenBank/DDBJ whole genome shotgun (WGS) entry which is preliminary data.</text>
</comment>
<dbReference type="EMBL" id="LAZR01015815">
    <property type="protein sequence ID" value="KKM07251.1"/>
    <property type="molecule type" value="Genomic_DNA"/>
</dbReference>